<keyword evidence="4" id="KW-1185">Reference proteome</keyword>
<feature type="transmembrane region" description="Helical" evidence="2">
    <location>
        <begin position="406"/>
        <end position="431"/>
    </location>
</feature>
<feature type="transmembrane region" description="Helical" evidence="2">
    <location>
        <begin position="30"/>
        <end position="49"/>
    </location>
</feature>
<protein>
    <submittedName>
        <fullName evidence="3">Uncharacterized protein</fullName>
    </submittedName>
</protein>
<dbReference type="PANTHER" id="PTHR35043:SF7">
    <property type="entry name" value="TRANSCRIPTION FACTOR DOMAIN-CONTAINING PROTEIN"/>
    <property type="match status" value="1"/>
</dbReference>
<dbReference type="AlphaFoldDB" id="A0A1E1KLD7"/>
<evidence type="ECO:0000313" key="3">
    <source>
        <dbReference type="EMBL" id="CZS98810.1"/>
    </source>
</evidence>
<dbReference type="PANTHER" id="PTHR35043">
    <property type="entry name" value="TRANSCRIPTION FACTOR DOMAIN-CONTAINING PROTEIN"/>
    <property type="match status" value="1"/>
</dbReference>
<name>A0A1E1KLD7_9HELO</name>
<evidence type="ECO:0000256" key="1">
    <source>
        <dbReference type="SAM" id="MobiDB-lite"/>
    </source>
</evidence>
<accession>A0A1E1KLD7</accession>
<feature type="transmembrane region" description="Helical" evidence="2">
    <location>
        <begin position="375"/>
        <end position="394"/>
    </location>
</feature>
<feature type="region of interest" description="Disordered" evidence="1">
    <location>
        <begin position="294"/>
        <end position="318"/>
    </location>
</feature>
<keyword evidence="2" id="KW-0472">Membrane</keyword>
<sequence length="452" mass="51209">MGTITSPDASPSHTAGALVGWMPESGGRGTLTLVSSCSLTIFLCTWVVIHPRVSKRPTIRRLHKLALFLKTLVGPELIAVEALQEWSQAKKMKLSCAPFTGGQLKLIQAYFIGMLALRYRTPDGNRVIWPNQYTWLLEQGLITWEHHACWGLSVGDISDKSNADGTVKLAALVQVSWFLAQCIMRAAHHLPLSQLESMTIGYIPLSAVTYSLWWLKPKDIMTPSIVDLPAMSEEQRTIFEDMAVSNEFDDEGLEGQDTLWGVWHLTPRVFEKEAEDVRRQETLERSLREIEERSRRRSKATSQAVERERAGSSDSDEEASVDLPDLLCKEIVISYWDPDLYRSKIWPLSCLMGSSFGALHLISWHSKFPTLVEEWLWRVAALTSIFTLLIFMHFERVVFRWGGPKTLISLTTPVLYLVSRIVMMGGVIAAFRASDPEIYDTYVVSTYWIHAF</sequence>
<organism evidence="3 4">
    <name type="scientific">Rhynchosporium agropyri</name>
    <dbReference type="NCBI Taxonomy" id="914238"/>
    <lineage>
        <taxon>Eukaryota</taxon>
        <taxon>Fungi</taxon>
        <taxon>Dikarya</taxon>
        <taxon>Ascomycota</taxon>
        <taxon>Pezizomycotina</taxon>
        <taxon>Leotiomycetes</taxon>
        <taxon>Helotiales</taxon>
        <taxon>Ploettnerulaceae</taxon>
        <taxon>Rhynchosporium</taxon>
    </lineage>
</organism>
<reference evidence="4" key="1">
    <citation type="submission" date="2016-03" db="EMBL/GenBank/DDBJ databases">
        <authorList>
            <person name="Guldener U."/>
        </authorList>
    </citation>
    <scope>NUCLEOTIDE SEQUENCE [LARGE SCALE GENOMIC DNA]</scope>
    <source>
        <strain evidence="4">04CH-RAC-A.6.1</strain>
    </source>
</reference>
<proteinExistence type="predicted"/>
<evidence type="ECO:0000256" key="2">
    <source>
        <dbReference type="SAM" id="Phobius"/>
    </source>
</evidence>
<evidence type="ECO:0000313" key="4">
    <source>
        <dbReference type="Proteomes" id="UP000178912"/>
    </source>
</evidence>
<dbReference type="OrthoDB" id="3061561at2759"/>
<keyword evidence="2" id="KW-0812">Transmembrane</keyword>
<dbReference type="Proteomes" id="UP000178912">
    <property type="component" value="Unassembled WGS sequence"/>
</dbReference>
<gene>
    <name evidence="3" type="ORF">RAG0_07366</name>
</gene>
<dbReference type="EMBL" id="FJUX01000038">
    <property type="protein sequence ID" value="CZS98810.1"/>
    <property type="molecule type" value="Genomic_DNA"/>
</dbReference>
<keyword evidence="2" id="KW-1133">Transmembrane helix</keyword>